<protein>
    <recommendedName>
        <fullName evidence="4">Lipoprotein</fullName>
    </recommendedName>
</protein>
<proteinExistence type="predicted"/>
<feature type="chain" id="PRO_5019101342" description="Lipoprotein" evidence="1">
    <location>
        <begin position="25"/>
        <end position="139"/>
    </location>
</feature>
<comment type="caution">
    <text evidence="2">The sequence shown here is derived from an EMBL/GenBank/DDBJ whole genome shotgun (WGS) entry which is preliminary data.</text>
</comment>
<organism evidence="2 3">
    <name type="scientific">Falsigemmobacter intermedius</name>
    <dbReference type="NCBI Taxonomy" id="1553448"/>
    <lineage>
        <taxon>Bacteria</taxon>
        <taxon>Pseudomonadati</taxon>
        <taxon>Pseudomonadota</taxon>
        <taxon>Alphaproteobacteria</taxon>
        <taxon>Rhodobacterales</taxon>
        <taxon>Paracoccaceae</taxon>
        <taxon>Falsigemmobacter</taxon>
    </lineage>
</organism>
<dbReference type="RefSeq" id="WP_128490647.1">
    <property type="nucleotide sequence ID" value="NZ_JBHLXB010000148.1"/>
</dbReference>
<dbReference type="EMBL" id="SBLC01000043">
    <property type="protein sequence ID" value="RWY37641.1"/>
    <property type="molecule type" value="Genomic_DNA"/>
</dbReference>
<dbReference type="PROSITE" id="PS51257">
    <property type="entry name" value="PROKAR_LIPOPROTEIN"/>
    <property type="match status" value="1"/>
</dbReference>
<sequence>MLKSLRLMMSASVFLGLSGGSALAAGCDIEDFPTFMREFARSVAVQEGATADPLILRSLEEGDPEPVAQSKEVPLSEVEWPVIGTLSGLEAQGHELIWHKDSADQESLQVRGGDNGLNIRYVFRRAPCWTLTEIDNASL</sequence>
<gene>
    <name evidence="2" type="ORF">EP867_16920</name>
</gene>
<dbReference type="AlphaFoldDB" id="A0A451GHA9"/>
<feature type="signal peptide" evidence="1">
    <location>
        <begin position="1"/>
        <end position="24"/>
    </location>
</feature>
<keyword evidence="1" id="KW-0732">Signal</keyword>
<dbReference type="Proteomes" id="UP000287168">
    <property type="component" value="Unassembled WGS sequence"/>
</dbReference>
<evidence type="ECO:0000256" key="1">
    <source>
        <dbReference type="SAM" id="SignalP"/>
    </source>
</evidence>
<name>A0A451GHA9_9RHOB</name>
<evidence type="ECO:0000313" key="3">
    <source>
        <dbReference type="Proteomes" id="UP000287168"/>
    </source>
</evidence>
<keyword evidence="3" id="KW-1185">Reference proteome</keyword>
<dbReference type="OrthoDB" id="6894050at2"/>
<evidence type="ECO:0008006" key="4">
    <source>
        <dbReference type="Google" id="ProtNLM"/>
    </source>
</evidence>
<evidence type="ECO:0000313" key="2">
    <source>
        <dbReference type="EMBL" id="RWY37641.1"/>
    </source>
</evidence>
<accession>A0A451GHA9</accession>
<reference evidence="2 3" key="1">
    <citation type="journal article" date="2015" name="Int. J. Syst. Evol. Microbiol.">
        <title>Gemmobacter intermedius sp. nov., isolated from a white stork (Ciconia ciconia).</title>
        <authorList>
            <person name="Kampfer P."/>
            <person name="Jerzak L."/>
            <person name="Wilharm G."/>
            <person name="Golke J."/>
            <person name="Busse H.J."/>
            <person name="Glaeser S.P."/>
        </authorList>
    </citation>
    <scope>NUCLEOTIDE SEQUENCE [LARGE SCALE GENOMIC DNA]</scope>
    <source>
        <strain evidence="2 3">119/4</strain>
    </source>
</reference>